<dbReference type="EMBL" id="CAEQ01000499">
    <property type="protein sequence ID" value="CCD11885.1"/>
    <property type="molecule type" value="Genomic_DNA"/>
</dbReference>
<dbReference type="AlphaFoldDB" id="F9W402"/>
<evidence type="ECO:0000313" key="2">
    <source>
        <dbReference type="EMBL" id="CCD11885.1"/>
    </source>
</evidence>
<evidence type="ECO:0000313" key="3">
    <source>
        <dbReference type="EMBL" id="CCD14647.1"/>
    </source>
</evidence>
<proteinExistence type="predicted"/>
<comment type="caution">
    <text evidence="2">The sequence shown here is derived from an EMBL/GenBank/DDBJ whole genome shotgun (WGS) entry which is preliminary data.</text>
</comment>
<sequence>MLKNNVLSVARYTKQLENKKHPTKKTQNTFANRCVANKNKRVNPLSKTNIKPSGKKNHGKKMQKDVMKRLNIKKIESNPITNRVNFKNNFIPSVIGVNKPNKNKAGPILSWVIANILRSHKLTYPHKTAKTSINIITIMYISKQKSILFK</sequence>
<reference evidence="5" key="1">
    <citation type="submission" date="2011-07" db="EMBL/GenBank/DDBJ databases">
        <title>Divergent evolution of antigenic variation in African trypanosomes.</title>
        <authorList>
            <person name="Jackson A.P."/>
            <person name="Berry A."/>
            <person name="Allison H.C."/>
            <person name="Burton P."/>
            <person name="Anderson J."/>
            <person name="Aslett M."/>
            <person name="Brown R."/>
            <person name="Corton N."/>
            <person name="Harris D."/>
            <person name="Hauser H."/>
            <person name="Gamble J."/>
            <person name="Gilderthorp R."/>
            <person name="McQuillan J."/>
            <person name="Quail M.A."/>
            <person name="Sanders M."/>
            <person name="Van Tonder A."/>
            <person name="Ginger M.L."/>
            <person name="Donelson J.E."/>
            <person name="Field M.C."/>
            <person name="Barry J.D."/>
            <person name="Berriman M."/>
            <person name="Hertz-Fowler C."/>
        </authorList>
    </citation>
    <scope>NUCLEOTIDE SEQUENCE [LARGE SCALE GENOMIC DNA]</scope>
    <source>
        <strain evidence="5">IL3000</strain>
    </source>
</reference>
<organism evidence="2 5">
    <name type="scientific">Trypanosoma congolense (strain IL3000)</name>
    <dbReference type="NCBI Taxonomy" id="1068625"/>
    <lineage>
        <taxon>Eukaryota</taxon>
        <taxon>Discoba</taxon>
        <taxon>Euglenozoa</taxon>
        <taxon>Kinetoplastea</taxon>
        <taxon>Metakinetoplastina</taxon>
        <taxon>Trypanosomatida</taxon>
        <taxon>Trypanosomatidae</taxon>
        <taxon>Trypanosoma</taxon>
        <taxon>Nannomonas</taxon>
    </lineage>
</organism>
<gene>
    <name evidence="4" type="ORF">TCIL3000_0_16490</name>
    <name evidence="2" type="ORF">TCIL3000_0_28230</name>
    <name evidence="3" type="ORF">TCIL3000_0_52460</name>
</gene>
<dbReference type="Proteomes" id="UP000000702">
    <property type="component" value="Unassembled WGS sequence"/>
</dbReference>
<evidence type="ECO:0000313" key="4">
    <source>
        <dbReference type="EMBL" id="CCD16746.1"/>
    </source>
</evidence>
<protein>
    <submittedName>
        <fullName evidence="2">WGS project CAEQ00000000 data, annotated contig 1132</fullName>
    </submittedName>
    <submittedName>
        <fullName evidence="3">WGS project CAEQ00000000 data, annotated contig 2119</fullName>
    </submittedName>
    <submittedName>
        <fullName evidence="4">WGS project CAEQ00000000 data, annotated contig 637</fullName>
    </submittedName>
</protein>
<dbReference type="VEuPathDB" id="TriTrypDB:TcIL3000_0_52460"/>
<dbReference type="EMBL" id="CAEQ01001596">
    <property type="protein sequence ID" value="CCD14647.1"/>
    <property type="molecule type" value="Genomic_DNA"/>
</dbReference>
<feature type="region of interest" description="Disordered" evidence="1">
    <location>
        <begin position="44"/>
        <end position="63"/>
    </location>
</feature>
<reference evidence="2 5" key="2">
    <citation type="journal article" date="2012" name="Proc. Natl. Acad. Sci. U.S.A.">
        <title>Antigenic diversity is generated by distinct evolutionary mechanisms in African trypanosome species.</title>
        <authorList>
            <person name="Jackson A.P."/>
            <person name="Berry A."/>
            <person name="Aslett M."/>
            <person name="Allison H.C."/>
            <person name="Burton P."/>
            <person name="Vavrova-Anderson J."/>
            <person name="Brown R."/>
            <person name="Browne H."/>
            <person name="Corton N."/>
            <person name="Hauser H."/>
            <person name="Gamble J."/>
            <person name="Gilderthorp R."/>
            <person name="Marcello L."/>
            <person name="McQuillan J."/>
            <person name="Otto T.D."/>
            <person name="Quail M.A."/>
            <person name="Sanders M.J."/>
            <person name="van Tonder A."/>
            <person name="Ginger M.L."/>
            <person name="Field M.C."/>
            <person name="Barry J.D."/>
            <person name="Hertz-Fowler C."/>
            <person name="Berriman M."/>
        </authorList>
    </citation>
    <scope>NUCLEOTIDE SEQUENCE [LARGE SCALE GENOMIC DNA]</scope>
    <source>
        <strain evidence="2 5">IL3000</strain>
    </source>
</reference>
<evidence type="ECO:0000313" key="5">
    <source>
        <dbReference type="Proteomes" id="UP000000702"/>
    </source>
</evidence>
<evidence type="ECO:0000256" key="1">
    <source>
        <dbReference type="SAM" id="MobiDB-lite"/>
    </source>
</evidence>
<accession>F9W402</accession>
<dbReference type="VEuPathDB" id="TriTrypDB:TcIL3000_0_28230"/>
<dbReference type="EMBL" id="CAEQ01002423">
    <property type="protein sequence ID" value="CCD16746.1"/>
    <property type="molecule type" value="Genomic_DNA"/>
</dbReference>
<name>F9W402_TRYCI</name>
<dbReference type="VEuPathDB" id="TriTrypDB:TcIL3000_0_16490"/>
<keyword evidence="5" id="KW-1185">Reference proteome</keyword>